<dbReference type="FunFam" id="2.60.120.920:FF:000004">
    <property type="entry name" value="Butyrophilin subfamily 1 member A1"/>
    <property type="match status" value="1"/>
</dbReference>
<gene>
    <name evidence="14" type="ORF">JRQ81_002568</name>
</gene>
<keyword evidence="7 10" id="KW-0863">Zinc-finger</keyword>
<dbReference type="SMART" id="SM00589">
    <property type="entry name" value="PRY"/>
    <property type="match status" value="1"/>
</dbReference>
<dbReference type="InterPro" id="IPR001841">
    <property type="entry name" value="Znf_RING"/>
</dbReference>
<dbReference type="PROSITE" id="PS50188">
    <property type="entry name" value="B302_SPRY"/>
    <property type="match status" value="1"/>
</dbReference>
<evidence type="ECO:0000256" key="9">
    <source>
        <dbReference type="ARBA" id="ARBA00034460"/>
    </source>
</evidence>
<feature type="coiled-coil region" evidence="11">
    <location>
        <begin position="163"/>
        <end position="197"/>
    </location>
</feature>
<evidence type="ECO:0000259" key="13">
    <source>
        <dbReference type="PROSITE" id="PS50188"/>
    </source>
</evidence>
<sequence>MAHRSQEQSLREELTCAICFDLFRNPVMLECMHHFCQECIQSYWNSSSNVATCPQCRQEFPTRSFRRQYLVSGVVEKVRRCSSEEYRRKMQKCLQETLHSYQTEREKLMTRRHETEDNIRNLMKTSGELNSKIRATFEHLHRILVEEERTVLMELAREEERWLMRLQRDSARLVESISDLKKNMECIQQKLDQLGSSLLMEVENVAIRPAVQVEALSGFSTERHKDLYDGPLQYIFWRRMLKSISPVPAPLTLDPESAHPHLILSKDLTAVTESEKCQAVSRSPSRFLQSVNVLAKTSFESGRHYWEVWVGHKTKWDLGVAADFVDRAARVKLCPENGYWAVRLREPGQYWAAATPWVRLEPRRSLKKVGVLLDCGANKVAFYDAEDMSFLFAFHQVRAGKFYPFFSTCLSDGKKNAEPMRICHLDL</sequence>
<evidence type="ECO:0000256" key="8">
    <source>
        <dbReference type="ARBA" id="ARBA00022833"/>
    </source>
</evidence>
<keyword evidence="5" id="KW-0528">Neurotoxin</keyword>
<accession>A0A9Q0XIV5</accession>
<keyword evidence="6" id="KW-0479">Metal-binding</keyword>
<keyword evidence="11" id="KW-0175">Coiled coil</keyword>
<dbReference type="InterPro" id="IPR013083">
    <property type="entry name" value="Znf_RING/FYVE/PHD"/>
</dbReference>
<evidence type="ECO:0000256" key="7">
    <source>
        <dbReference type="ARBA" id="ARBA00022771"/>
    </source>
</evidence>
<evidence type="ECO:0000256" key="6">
    <source>
        <dbReference type="ARBA" id="ARBA00022723"/>
    </source>
</evidence>
<feature type="domain" description="RING-type" evidence="12">
    <location>
        <begin position="16"/>
        <end position="57"/>
    </location>
</feature>
<dbReference type="Proteomes" id="UP001142489">
    <property type="component" value="Unassembled WGS sequence"/>
</dbReference>
<dbReference type="GO" id="GO:0008270">
    <property type="term" value="F:zinc ion binding"/>
    <property type="evidence" value="ECO:0007669"/>
    <property type="project" value="UniProtKB-KW"/>
</dbReference>
<dbReference type="PROSITE" id="PS00518">
    <property type="entry name" value="ZF_RING_1"/>
    <property type="match status" value="1"/>
</dbReference>
<dbReference type="PROSITE" id="PS50089">
    <property type="entry name" value="ZF_RING_2"/>
    <property type="match status" value="1"/>
</dbReference>
<dbReference type="Gene3D" id="3.30.40.10">
    <property type="entry name" value="Zinc/RING finger domain, C3HC4 (zinc finger)"/>
    <property type="match status" value="1"/>
</dbReference>
<proteinExistence type="inferred from homology"/>
<comment type="similarity">
    <text evidence="3">Belongs to the ohanin/vespryn family.</text>
</comment>
<organism evidence="14 15">
    <name type="scientific">Phrynocephalus forsythii</name>
    <dbReference type="NCBI Taxonomy" id="171643"/>
    <lineage>
        <taxon>Eukaryota</taxon>
        <taxon>Metazoa</taxon>
        <taxon>Chordata</taxon>
        <taxon>Craniata</taxon>
        <taxon>Vertebrata</taxon>
        <taxon>Euteleostomi</taxon>
        <taxon>Lepidosauria</taxon>
        <taxon>Squamata</taxon>
        <taxon>Bifurcata</taxon>
        <taxon>Unidentata</taxon>
        <taxon>Episquamata</taxon>
        <taxon>Toxicofera</taxon>
        <taxon>Iguania</taxon>
        <taxon>Acrodonta</taxon>
        <taxon>Agamidae</taxon>
        <taxon>Agaminae</taxon>
        <taxon>Phrynocephalus</taxon>
    </lineage>
</organism>
<evidence type="ECO:0000256" key="4">
    <source>
        <dbReference type="ARBA" id="ARBA00022490"/>
    </source>
</evidence>
<dbReference type="SUPFAM" id="SSF57850">
    <property type="entry name" value="RING/U-box"/>
    <property type="match status" value="1"/>
</dbReference>
<keyword evidence="5" id="KW-0800">Toxin</keyword>
<evidence type="ECO:0000256" key="2">
    <source>
        <dbReference type="ARBA" id="ARBA00008518"/>
    </source>
</evidence>
<dbReference type="AlphaFoldDB" id="A0A9Q0XIV5"/>
<evidence type="ECO:0008006" key="16">
    <source>
        <dbReference type="Google" id="ProtNLM"/>
    </source>
</evidence>
<dbReference type="SMART" id="SM00449">
    <property type="entry name" value="SPRY"/>
    <property type="match status" value="1"/>
</dbReference>
<comment type="subcellular location">
    <subcellularLocation>
        <location evidence="1">Cytoplasm</location>
    </subcellularLocation>
</comment>
<dbReference type="EMBL" id="JAPFRF010000011">
    <property type="protein sequence ID" value="KAJ7316406.1"/>
    <property type="molecule type" value="Genomic_DNA"/>
</dbReference>
<dbReference type="SUPFAM" id="SSF49899">
    <property type="entry name" value="Concanavalin A-like lectins/glucanases"/>
    <property type="match status" value="1"/>
</dbReference>
<dbReference type="InterPro" id="IPR043136">
    <property type="entry name" value="B30.2/SPRY_sf"/>
</dbReference>
<dbReference type="InterPro" id="IPR006574">
    <property type="entry name" value="PRY"/>
</dbReference>
<dbReference type="OrthoDB" id="6270329at2759"/>
<dbReference type="InterPro" id="IPR003877">
    <property type="entry name" value="SPRY_dom"/>
</dbReference>
<dbReference type="InterPro" id="IPR003879">
    <property type="entry name" value="Butyrophylin_SPRY"/>
</dbReference>
<comment type="similarity">
    <text evidence="2">Belongs to the TRIM/RBCC family.</text>
</comment>
<dbReference type="Pfam" id="PF00097">
    <property type="entry name" value="zf-C3HC4"/>
    <property type="match status" value="1"/>
</dbReference>
<dbReference type="InterPro" id="IPR017907">
    <property type="entry name" value="Znf_RING_CS"/>
</dbReference>
<comment type="function">
    <text evidence="9">Neurotoxin that produces dose-dependent hypolocomotion and hyperalgesia in mice. May directly act on the central nervous system, as it is 6500-fold more potent when administered intracerebroventricularly than intraperitoneal.</text>
</comment>
<evidence type="ECO:0000256" key="1">
    <source>
        <dbReference type="ARBA" id="ARBA00004496"/>
    </source>
</evidence>
<evidence type="ECO:0000256" key="3">
    <source>
        <dbReference type="ARBA" id="ARBA00009651"/>
    </source>
</evidence>
<keyword evidence="8" id="KW-0862">Zinc</keyword>
<evidence type="ECO:0000259" key="12">
    <source>
        <dbReference type="PROSITE" id="PS50089"/>
    </source>
</evidence>
<reference evidence="14" key="1">
    <citation type="journal article" date="2023" name="DNA Res.">
        <title>Chromosome-level genome assembly of Phrynocephalus forsythii using third-generation DNA sequencing and Hi-C analysis.</title>
        <authorList>
            <person name="Qi Y."/>
            <person name="Zhao W."/>
            <person name="Zhao Y."/>
            <person name="Niu C."/>
            <person name="Cao S."/>
            <person name="Zhang Y."/>
        </authorList>
    </citation>
    <scope>NUCLEOTIDE SEQUENCE</scope>
    <source>
        <tissue evidence="14">Muscle</tissue>
    </source>
</reference>
<dbReference type="SMART" id="SM00184">
    <property type="entry name" value="RING"/>
    <property type="match status" value="1"/>
</dbReference>
<evidence type="ECO:0000256" key="10">
    <source>
        <dbReference type="PROSITE-ProRule" id="PRU00175"/>
    </source>
</evidence>
<dbReference type="Pfam" id="PF00622">
    <property type="entry name" value="SPRY"/>
    <property type="match status" value="1"/>
</dbReference>
<evidence type="ECO:0000313" key="15">
    <source>
        <dbReference type="Proteomes" id="UP001142489"/>
    </source>
</evidence>
<dbReference type="Pfam" id="PF13765">
    <property type="entry name" value="PRY"/>
    <property type="match status" value="1"/>
</dbReference>
<dbReference type="InterPro" id="IPR013320">
    <property type="entry name" value="ConA-like_dom_sf"/>
</dbReference>
<feature type="coiled-coil region" evidence="11">
    <location>
        <begin position="98"/>
        <end position="125"/>
    </location>
</feature>
<evidence type="ECO:0000256" key="5">
    <source>
        <dbReference type="ARBA" id="ARBA00022699"/>
    </source>
</evidence>
<dbReference type="InterPro" id="IPR018957">
    <property type="entry name" value="Znf_C3HC4_RING-type"/>
</dbReference>
<dbReference type="InterPro" id="IPR050143">
    <property type="entry name" value="TRIM/RBCC"/>
</dbReference>
<keyword evidence="4" id="KW-0963">Cytoplasm</keyword>
<dbReference type="PANTHER" id="PTHR24103">
    <property type="entry name" value="E3 UBIQUITIN-PROTEIN LIGASE TRIM"/>
    <property type="match status" value="1"/>
</dbReference>
<feature type="domain" description="B30.2/SPRY" evidence="13">
    <location>
        <begin position="231"/>
        <end position="427"/>
    </location>
</feature>
<dbReference type="PRINTS" id="PR01407">
    <property type="entry name" value="BUTYPHLNCDUF"/>
</dbReference>
<comment type="caution">
    <text evidence="14">The sequence shown here is derived from an EMBL/GenBank/DDBJ whole genome shotgun (WGS) entry which is preliminary data.</text>
</comment>
<evidence type="ECO:0000313" key="14">
    <source>
        <dbReference type="EMBL" id="KAJ7316406.1"/>
    </source>
</evidence>
<protein>
    <recommendedName>
        <fullName evidence="16">Zinc-binding protein A33-like</fullName>
    </recommendedName>
</protein>
<name>A0A9Q0XIV5_9SAUR</name>
<evidence type="ECO:0000256" key="11">
    <source>
        <dbReference type="SAM" id="Coils"/>
    </source>
</evidence>
<keyword evidence="15" id="KW-1185">Reference proteome</keyword>
<dbReference type="Gene3D" id="2.60.120.920">
    <property type="match status" value="1"/>
</dbReference>
<dbReference type="InterPro" id="IPR001870">
    <property type="entry name" value="B30.2/SPRY"/>
</dbReference>